<keyword evidence="2" id="KW-1185">Reference proteome</keyword>
<proteinExistence type="predicted"/>
<name>M4BB13_HYAAE</name>
<evidence type="ECO:0008006" key="3">
    <source>
        <dbReference type="Google" id="ProtNLM"/>
    </source>
</evidence>
<organism evidence="1 2">
    <name type="scientific">Hyaloperonospora arabidopsidis (strain Emoy2)</name>
    <name type="common">Downy mildew agent</name>
    <name type="synonym">Peronospora arabidopsidis</name>
    <dbReference type="NCBI Taxonomy" id="559515"/>
    <lineage>
        <taxon>Eukaryota</taxon>
        <taxon>Sar</taxon>
        <taxon>Stramenopiles</taxon>
        <taxon>Oomycota</taxon>
        <taxon>Peronosporomycetes</taxon>
        <taxon>Peronosporales</taxon>
        <taxon>Peronosporaceae</taxon>
        <taxon>Hyaloperonospora</taxon>
    </lineage>
</organism>
<dbReference type="AlphaFoldDB" id="M4BB13"/>
<dbReference type="Proteomes" id="UP000011713">
    <property type="component" value="Unassembled WGS sequence"/>
</dbReference>
<reference evidence="1" key="2">
    <citation type="submission" date="2015-06" db="UniProtKB">
        <authorList>
            <consortium name="EnsemblProtists"/>
        </authorList>
    </citation>
    <scope>IDENTIFICATION</scope>
    <source>
        <strain evidence="1">Emoy2</strain>
    </source>
</reference>
<reference evidence="2" key="1">
    <citation type="journal article" date="2010" name="Science">
        <title>Signatures of adaptation to obligate biotrophy in the Hyaloperonospora arabidopsidis genome.</title>
        <authorList>
            <person name="Baxter L."/>
            <person name="Tripathy S."/>
            <person name="Ishaque N."/>
            <person name="Boot N."/>
            <person name="Cabral A."/>
            <person name="Kemen E."/>
            <person name="Thines M."/>
            <person name="Ah-Fong A."/>
            <person name="Anderson R."/>
            <person name="Badejoko W."/>
            <person name="Bittner-Eddy P."/>
            <person name="Boore J.L."/>
            <person name="Chibucos M.C."/>
            <person name="Coates M."/>
            <person name="Dehal P."/>
            <person name="Delehaunty K."/>
            <person name="Dong S."/>
            <person name="Downton P."/>
            <person name="Dumas B."/>
            <person name="Fabro G."/>
            <person name="Fronick C."/>
            <person name="Fuerstenberg S.I."/>
            <person name="Fulton L."/>
            <person name="Gaulin E."/>
            <person name="Govers F."/>
            <person name="Hughes L."/>
            <person name="Humphray S."/>
            <person name="Jiang R.H."/>
            <person name="Judelson H."/>
            <person name="Kamoun S."/>
            <person name="Kyung K."/>
            <person name="Meijer H."/>
            <person name="Minx P."/>
            <person name="Morris P."/>
            <person name="Nelson J."/>
            <person name="Phuntumart V."/>
            <person name="Qutob D."/>
            <person name="Rehmany A."/>
            <person name="Rougon-Cardoso A."/>
            <person name="Ryden P."/>
            <person name="Torto-Alalibo T."/>
            <person name="Studholme D."/>
            <person name="Wang Y."/>
            <person name="Win J."/>
            <person name="Wood J."/>
            <person name="Clifton S.W."/>
            <person name="Rogers J."/>
            <person name="Van den Ackerveken G."/>
            <person name="Jones J.D."/>
            <person name="McDowell J.M."/>
            <person name="Beynon J."/>
            <person name="Tyler B.M."/>
        </authorList>
    </citation>
    <scope>NUCLEOTIDE SEQUENCE [LARGE SCALE GENOMIC DNA]</scope>
    <source>
        <strain evidence="2">Emoy2</strain>
    </source>
</reference>
<protein>
    <recommendedName>
        <fullName evidence="3">RxLR effector candidate protein</fullName>
    </recommendedName>
</protein>
<evidence type="ECO:0000313" key="1">
    <source>
        <dbReference type="EnsemblProtists" id="HpaP803474"/>
    </source>
</evidence>
<dbReference type="HOGENOM" id="CLU_1528063_0_0_1"/>
<dbReference type="InParanoid" id="M4BB13"/>
<sequence length="176" mass="19590">MSNDNTGAFFSTRKIIHSGKSVSAALSPQPSVIHLDVPHPPRPAVALTTSGKPNVISNEVLSAISVQTPWIETNCPLPIYWENRKIYAYLISGWIRRSTYLPNVKSKWLLSEQLAIKDSVIYELVIIKAAYLTRRRLVHTSDGAVDDYGFERDGVGITWTSALHQCVRLVLLCTGK</sequence>
<dbReference type="VEuPathDB" id="FungiDB:HpaG803474"/>
<dbReference type="EnsemblProtists" id="HpaT803474">
    <property type="protein sequence ID" value="HpaP803474"/>
    <property type="gene ID" value="HpaG803474"/>
</dbReference>
<dbReference type="EMBL" id="JH598083">
    <property type="status" value="NOT_ANNOTATED_CDS"/>
    <property type="molecule type" value="Genomic_DNA"/>
</dbReference>
<evidence type="ECO:0000313" key="2">
    <source>
        <dbReference type="Proteomes" id="UP000011713"/>
    </source>
</evidence>
<accession>M4BB13</accession>